<dbReference type="GO" id="GO:0016616">
    <property type="term" value="F:oxidoreductase activity, acting on the CH-OH group of donors, NAD or NADP as acceptor"/>
    <property type="evidence" value="ECO:0007669"/>
    <property type="project" value="InterPro"/>
</dbReference>
<protein>
    <submittedName>
        <fullName evidence="2">3-hydroxyadipyl-CoA dehydrogenase</fullName>
        <ecNumber evidence="2">1.1.1.-</ecNumber>
    </submittedName>
</protein>
<reference evidence="2" key="1">
    <citation type="submission" date="2016-10" db="EMBL/GenBank/DDBJ databases">
        <title>Sequence of Gallionella enrichment culture.</title>
        <authorList>
            <person name="Poehlein A."/>
            <person name="Muehling M."/>
            <person name="Daniel R."/>
        </authorList>
    </citation>
    <scope>NUCLEOTIDE SEQUENCE</scope>
</reference>
<keyword evidence="2" id="KW-0560">Oxidoreductase</keyword>
<dbReference type="GO" id="GO:0006631">
    <property type="term" value="P:fatty acid metabolic process"/>
    <property type="evidence" value="ECO:0007669"/>
    <property type="project" value="InterPro"/>
</dbReference>
<gene>
    <name evidence="2" type="primary">paaH_4</name>
    <name evidence="2" type="ORF">GALL_344570</name>
</gene>
<dbReference type="AlphaFoldDB" id="A0A1J5QV90"/>
<dbReference type="InterPro" id="IPR006108">
    <property type="entry name" value="3HC_DH_C"/>
</dbReference>
<name>A0A1J5QV90_9ZZZZ</name>
<dbReference type="Pfam" id="PF00725">
    <property type="entry name" value="3HCDH"/>
    <property type="match status" value="1"/>
</dbReference>
<dbReference type="EC" id="1.1.1.-" evidence="2"/>
<dbReference type="Gene3D" id="1.10.1040.10">
    <property type="entry name" value="N-(1-d-carboxylethyl)-l-norvaline Dehydrogenase, domain 2"/>
    <property type="match status" value="1"/>
</dbReference>
<dbReference type="SUPFAM" id="SSF48179">
    <property type="entry name" value="6-phosphogluconate dehydrogenase C-terminal domain-like"/>
    <property type="match status" value="1"/>
</dbReference>
<sequence>MVLLEGVAHRLPGDGQERVQHPRAPVRHGFEIGHVAEVQAAVHDAHCHGVGQIPLVVLENEGDLLDVQPVGIQVVVEVRQRVHVLLHLGFAGIRHEHHAVGAADIDLAMQLGTAYPRGPLAWGQSLGAQRVHALLRHLFEHYGDARYRIAPRLSEACWNGAALDA</sequence>
<dbReference type="InterPro" id="IPR013328">
    <property type="entry name" value="6PGD_dom2"/>
</dbReference>
<proteinExistence type="predicted"/>
<comment type="caution">
    <text evidence="2">The sequence shown here is derived from an EMBL/GenBank/DDBJ whole genome shotgun (WGS) entry which is preliminary data.</text>
</comment>
<dbReference type="InterPro" id="IPR008927">
    <property type="entry name" value="6-PGluconate_DH-like_C_sf"/>
</dbReference>
<evidence type="ECO:0000313" key="2">
    <source>
        <dbReference type="EMBL" id="OIQ83748.1"/>
    </source>
</evidence>
<organism evidence="2">
    <name type="scientific">mine drainage metagenome</name>
    <dbReference type="NCBI Taxonomy" id="410659"/>
    <lineage>
        <taxon>unclassified sequences</taxon>
        <taxon>metagenomes</taxon>
        <taxon>ecological metagenomes</taxon>
    </lineage>
</organism>
<evidence type="ECO:0000259" key="1">
    <source>
        <dbReference type="Pfam" id="PF00725"/>
    </source>
</evidence>
<accession>A0A1J5QV90</accession>
<dbReference type="EMBL" id="MLJW01000676">
    <property type="protein sequence ID" value="OIQ83748.1"/>
    <property type="molecule type" value="Genomic_DNA"/>
</dbReference>
<feature type="domain" description="3-hydroxyacyl-CoA dehydrogenase C-terminal" evidence="1">
    <location>
        <begin position="98"/>
        <end position="156"/>
    </location>
</feature>